<gene>
    <name evidence="3" type="ORF">CC78DRAFT_572304</name>
</gene>
<evidence type="ECO:0000256" key="1">
    <source>
        <dbReference type="SAM" id="MobiDB-lite"/>
    </source>
</evidence>
<dbReference type="EMBL" id="ML986741">
    <property type="protein sequence ID" value="KAF2258721.1"/>
    <property type="molecule type" value="Genomic_DNA"/>
</dbReference>
<evidence type="ECO:0000313" key="3">
    <source>
        <dbReference type="EMBL" id="KAF2258721.1"/>
    </source>
</evidence>
<dbReference type="Proteomes" id="UP000800093">
    <property type="component" value="Unassembled WGS sequence"/>
</dbReference>
<reference evidence="4" key="1">
    <citation type="journal article" date="2020" name="Stud. Mycol.">
        <title>101 Dothideomycetes genomes: A test case for predicting lifestyles and emergence of pathogens.</title>
        <authorList>
            <person name="Haridas S."/>
            <person name="Albert R."/>
            <person name="Binder M."/>
            <person name="Bloem J."/>
            <person name="LaButti K."/>
            <person name="Salamov A."/>
            <person name="Andreopoulos B."/>
            <person name="Baker S."/>
            <person name="Barry K."/>
            <person name="Bills G."/>
            <person name="Bluhm B."/>
            <person name="Cannon C."/>
            <person name="Castanera R."/>
            <person name="Culley D."/>
            <person name="Daum C."/>
            <person name="Ezra D."/>
            <person name="Gonzalez J."/>
            <person name="Henrissat B."/>
            <person name="Kuo A."/>
            <person name="Liang C."/>
            <person name="Lipzen A."/>
            <person name="Lutzoni F."/>
            <person name="Magnuson J."/>
            <person name="Mondo S."/>
            <person name="Nolan M."/>
            <person name="Ohm R."/>
            <person name="Pangilinan J."/>
            <person name="Park H.-J."/>
            <person name="Ramirez L."/>
            <person name="Alfaro M."/>
            <person name="Sun H."/>
            <person name="Tritt A."/>
            <person name="Yoshinaga Y."/>
            <person name="Zwiers L.-H."/>
            <person name="Turgeon B."/>
            <person name="Goodwin S."/>
            <person name="Spatafora J."/>
            <person name="Crous P."/>
            <person name="Grigoriev I."/>
        </authorList>
    </citation>
    <scope>NUCLEOTIDE SEQUENCE [LARGE SCALE GENOMIC DNA]</scope>
    <source>
        <strain evidence="4">CBS 304.66</strain>
    </source>
</reference>
<comment type="caution">
    <text evidence="3">The sequence shown here is derived from an EMBL/GenBank/DDBJ whole genome shotgun (WGS) entry which is preliminary data.</text>
</comment>
<keyword evidence="4" id="KW-1185">Reference proteome</keyword>
<feature type="region of interest" description="Disordered" evidence="1">
    <location>
        <begin position="52"/>
        <end position="136"/>
    </location>
</feature>
<keyword evidence="2" id="KW-0732">Signal</keyword>
<name>A0A9P4JYA2_9PLEO</name>
<feature type="compositionally biased region" description="Low complexity" evidence="1">
    <location>
        <begin position="72"/>
        <end position="84"/>
    </location>
</feature>
<sequence length="168" mass="18139">MMGSLALILLFISISTLSLAAPHNPILEERQRDKTYTITCLGPSCTDYPPTTLDLPTTFSIPGGNPNPSPTSTPKSTFKSTPTPTSTPPPTTKKTSSPPTSKYTPPPETTPTKTIKSSQKPPTKTSSEETGPSSTRCPVPLYYQCGGYYNGAKCVVQNYYYYQCVADE</sequence>
<accession>A0A9P4JYA2</accession>
<proteinExistence type="predicted"/>
<dbReference type="AlphaFoldDB" id="A0A9P4JYA2"/>
<dbReference type="OrthoDB" id="2119228at2759"/>
<feature type="compositionally biased region" description="Low complexity" evidence="1">
    <location>
        <begin position="92"/>
        <end position="103"/>
    </location>
</feature>
<evidence type="ECO:0008006" key="5">
    <source>
        <dbReference type="Google" id="ProtNLM"/>
    </source>
</evidence>
<feature type="chain" id="PRO_5040362289" description="CBM1 domain-containing protein" evidence="2">
    <location>
        <begin position="21"/>
        <end position="168"/>
    </location>
</feature>
<feature type="signal peptide" evidence="2">
    <location>
        <begin position="1"/>
        <end position="20"/>
    </location>
</feature>
<protein>
    <recommendedName>
        <fullName evidence="5">CBM1 domain-containing protein</fullName>
    </recommendedName>
</protein>
<feature type="compositionally biased region" description="Low complexity" evidence="1">
    <location>
        <begin position="110"/>
        <end position="125"/>
    </location>
</feature>
<evidence type="ECO:0000256" key="2">
    <source>
        <dbReference type="SAM" id="SignalP"/>
    </source>
</evidence>
<organism evidence="3 4">
    <name type="scientific">Lojkania enalia</name>
    <dbReference type="NCBI Taxonomy" id="147567"/>
    <lineage>
        <taxon>Eukaryota</taxon>
        <taxon>Fungi</taxon>
        <taxon>Dikarya</taxon>
        <taxon>Ascomycota</taxon>
        <taxon>Pezizomycotina</taxon>
        <taxon>Dothideomycetes</taxon>
        <taxon>Pleosporomycetidae</taxon>
        <taxon>Pleosporales</taxon>
        <taxon>Pleosporales incertae sedis</taxon>
        <taxon>Lojkania</taxon>
    </lineage>
</organism>
<evidence type="ECO:0000313" key="4">
    <source>
        <dbReference type="Proteomes" id="UP000800093"/>
    </source>
</evidence>